<name>A0A914VJG9_9BILA</name>
<evidence type="ECO:0000313" key="3">
    <source>
        <dbReference type="WBParaSite" id="PSAMB.scaffold1982size30504.g15878.t1"/>
    </source>
</evidence>
<dbReference type="WBParaSite" id="PSAMB.scaffold1982size30504.g15878.t1">
    <property type="protein sequence ID" value="PSAMB.scaffold1982size30504.g15878.t1"/>
    <property type="gene ID" value="PSAMB.scaffold1982size30504.g15878"/>
</dbReference>
<accession>A0A914VJG9</accession>
<sequence length="107" mass="11555">MEVGETSAKSPLIQPAENERTSDSNSARAASNAETPFVSNAGAQVSDIQGETDNITNARRDKHPVGTSRRRDTFKNRKNKGRLVGAPVKGGKETTMFSHTKIGKNEN</sequence>
<dbReference type="Proteomes" id="UP000887566">
    <property type="component" value="Unplaced"/>
</dbReference>
<protein>
    <submittedName>
        <fullName evidence="3">Uncharacterized protein</fullName>
    </submittedName>
</protein>
<organism evidence="2 3">
    <name type="scientific">Plectus sambesii</name>
    <dbReference type="NCBI Taxonomy" id="2011161"/>
    <lineage>
        <taxon>Eukaryota</taxon>
        <taxon>Metazoa</taxon>
        <taxon>Ecdysozoa</taxon>
        <taxon>Nematoda</taxon>
        <taxon>Chromadorea</taxon>
        <taxon>Plectida</taxon>
        <taxon>Plectina</taxon>
        <taxon>Plectoidea</taxon>
        <taxon>Plectidae</taxon>
        <taxon>Plectus</taxon>
    </lineage>
</organism>
<proteinExistence type="predicted"/>
<keyword evidence="2" id="KW-1185">Reference proteome</keyword>
<feature type="compositionally biased region" description="Polar residues" evidence="1">
    <location>
        <begin position="37"/>
        <end position="57"/>
    </location>
</feature>
<evidence type="ECO:0000256" key="1">
    <source>
        <dbReference type="SAM" id="MobiDB-lite"/>
    </source>
</evidence>
<feature type="compositionally biased region" description="Low complexity" evidence="1">
    <location>
        <begin position="23"/>
        <end position="33"/>
    </location>
</feature>
<evidence type="ECO:0000313" key="2">
    <source>
        <dbReference type="Proteomes" id="UP000887566"/>
    </source>
</evidence>
<dbReference type="AlphaFoldDB" id="A0A914VJG9"/>
<reference evidence="3" key="1">
    <citation type="submission" date="2022-11" db="UniProtKB">
        <authorList>
            <consortium name="WormBaseParasite"/>
        </authorList>
    </citation>
    <scope>IDENTIFICATION</scope>
</reference>
<feature type="region of interest" description="Disordered" evidence="1">
    <location>
        <begin position="1"/>
        <end position="107"/>
    </location>
</feature>